<evidence type="ECO:0000256" key="5">
    <source>
        <dbReference type="PROSITE-ProRule" id="PRU00221"/>
    </source>
</evidence>
<evidence type="ECO:0000259" key="8">
    <source>
        <dbReference type="Pfam" id="PF24807"/>
    </source>
</evidence>
<gene>
    <name evidence="9" type="ORF">E3N88_21847</name>
</gene>
<feature type="repeat" description="PPR" evidence="6">
    <location>
        <begin position="709"/>
        <end position="743"/>
    </location>
</feature>
<feature type="region of interest" description="Disordered" evidence="7">
    <location>
        <begin position="1198"/>
        <end position="1218"/>
    </location>
</feature>
<dbReference type="PROSITE" id="PS00678">
    <property type="entry name" value="WD_REPEATS_1"/>
    <property type="match status" value="1"/>
</dbReference>
<keyword evidence="3 5" id="KW-0853">WD repeat</keyword>
<comment type="caution">
    <text evidence="9">The sequence shown here is derived from an EMBL/GenBank/DDBJ whole genome shotgun (WGS) entry which is preliminary data.</text>
</comment>
<keyword evidence="10" id="KW-1185">Reference proteome</keyword>
<feature type="repeat" description="PPR" evidence="6">
    <location>
        <begin position="384"/>
        <end position="418"/>
    </location>
</feature>
<feature type="repeat" description="PPR" evidence="6">
    <location>
        <begin position="779"/>
        <end position="813"/>
    </location>
</feature>
<feature type="repeat" description="PPR" evidence="6">
    <location>
        <begin position="314"/>
        <end position="348"/>
    </location>
</feature>
<dbReference type="Pfam" id="PF13041">
    <property type="entry name" value="PPR_2"/>
    <property type="match status" value="2"/>
</dbReference>
<feature type="repeat" description="PPR" evidence="6">
    <location>
        <begin position="604"/>
        <end position="638"/>
    </location>
</feature>
<organism evidence="9 10">
    <name type="scientific">Mikania micrantha</name>
    <name type="common">bitter vine</name>
    <dbReference type="NCBI Taxonomy" id="192012"/>
    <lineage>
        <taxon>Eukaryota</taxon>
        <taxon>Viridiplantae</taxon>
        <taxon>Streptophyta</taxon>
        <taxon>Embryophyta</taxon>
        <taxon>Tracheophyta</taxon>
        <taxon>Spermatophyta</taxon>
        <taxon>Magnoliopsida</taxon>
        <taxon>eudicotyledons</taxon>
        <taxon>Gunneridae</taxon>
        <taxon>Pentapetalae</taxon>
        <taxon>asterids</taxon>
        <taxon>campanulids</taxon>
        <taxon>Asterales</taxon>
        <taxon>Asteraceae</taxon>
        <taxon>Asteroideae</taxon>
        <taxon>Heliantheae alliance</taxon>
        <taxon>Eupatorieae</taxon>
        <taxon>Mikania</taxon>
    </lineage>
</organism>
<dbReference type="InterPro" id="IPR019775">
    <property type="entry name" value="WD40_repeat_CS"/>
</dbReference>
<comment type="similarity">
    <text evidence="2">Belongs to the PPR family. P subfamily.</text>
</comment>
<dbReference type="InterPro" id="IPR011990">
    <property type="entry name" value="TPR-like_helical_dom_sf"/>
</dbReference>
<dbReference type="InterPro" id="IPR056150">
    <property type="entry name" value="WD40_CDC20-Fz"/>
</dbReference>
<proteinExistence type="inferred from homology"/>
<evidence type="ECO:0000256" key="1">
    <source>
        <dbReference type="ARBA" id="ARBA00006445"/>
    </source>
</evidence>
<feature type="repeat" description="PPR" evidence="6">
    <location>
        <begin position="419"/>
        <end position="453"/>
    </location>
</feature>
<dbReference type="PROSITE" id="PS50082">
    <property type="entry name" value="WD_REPEATS_2"/>
    <property type="match status" value="3"/>
</dbReference>
<feature type="repeat" description="PPR" evidence="6">
    <location>
        <begin position="744"/>
        <end position="778"/>
    </location>
</feature>
<dbReference type="Proteomes" id="UP000326396">
    <property type="component" value="Linkage Group LG2"/>
</dbReference>
<feature type="repeat" description="PPR" evidence="6">
    <location>
        <begin position="349"/>
        <end position="383"/>
    </location>
</feature>
<protein>
    <recommendedName>
        <fullName evidence="8">CDC20/Fizzy WD40 domain-containing protein</fullName>
    </recommendedName>
</protein>
<feature type="repeat" description="PPR" evidence="6">
    <location>
        <begin position="674"/>
        <end position="708"/>
    </location>
</feature>
<dbReference type="CDD" id="cd00200">
    <property type="entry name" value="WD40"/>
    <property type="match status" value="1"/>
</dbReference>
<keyword evidence="4" id="KW-0677">Repeat</keyword>
<dbReference type="Pfam" id="PF24807">
    <property type="entry name" value="WD40_CDC20-Fz"/>
    <property type="match status" value="1"/>
</dbReference>
<dbReference type="EMBL" id="SZYD01000012">
    <property type="protein sequence ID" value="KAD4584246.1"/>
    <property type="molecule type" value="Genomic_DNA"/>
</dbReference>
<name>A0A5N6N8P6_9ASTR</name>
<feature type="repeat" description="WD" evidence="5">
    <location>
        <begin position="1361"/>
        <end position="1402"/>
    </location>
</feature>
<dbReference type="SUPFAM" id="SSF81901">
    <property type="entry name" value="HCP-like"/>
    <property type="match status" value="2"/>
</dbReference>
<evidence type="ECO:0000313" key="10">
    <source>
        <dbReference type="Proteomes" id="UP000326396"/>
    </source>
</evidence>
<dbReference type="Pfam" id="PF01535">
    <property type="entry name" value="PPR"/>
    <property type="match status" value="5"/>
</dbReference>
<dbReference type="PANTHER" id="PTHR47447">
    <property type="entry name" value="OS03G0856100 PROTEIN"/>
    <property type="match status" value="1"/>
</dbReference>
<feature type="repeat" description="PPR" evidence="6">
    <location>
        <begin position="639"/>
        <end position="673"/>
    </location>
</feature>
<dbReference type="InterPro" id="IPR011047">
    <property type="entry name" value="Quinoprotein_ADH-like_sf"/>
</dbReference>
<evidence type="ECO:0000256" key="4">
    <source>
        <dbReference type="ARBA" id="ARBA00022737"/>
    </source>
</evidence>
<comment type="similarity">
    <text evidence="1">Belongs to the WD repeat CDC20/Fizzy family.</text>
</comment>
<feature type="repeat" description="PPR" evidence="6">
    <location>
        <begin position="849"/>
        <end position="883"/>
    </location>
</feature>
<feature type="domain" description="CDC20/Fizzy WD40" evidence="8">
    <location>
        <begin position="1315"/>
        <end position="1610"/>
    </location>
</feature>
<feature type="repeat" description="WD" evidence="5">
    <location>
        <begin position="1445"/>
        <end position="1477"/>
    </location>
</feature>
<feature type="repeat" description="PPR" evidence="6">
    <location>
        <begin position="244"/>
        <end position="278"/>
    </location>
</feature>
<dbReference type="OrthoDB" id="185373at2759"/>
<dbReference type="PROSITE" id="PS50294">
    <property type="entry name" value="WD_REPEATS_REGION"/>
    <property type="match status" value="2"/>
</dbReference>
<dbReference type="Pfam" id="PF12854">
    <property type="entry name" value="PPR_1"/>
    <property type="match status" value="1"/>
</dbReference>
<dbReference type="InterPro" id="IPR002885">
    <property type="entry name" value="PPR_rpt"/>
</dbReference>
<dbReference type="SMART" id="SM00320">
    <property type="entry name" value="WD40"/>
    <property type="match status" value="7"/>
</dbReference>
<sequence>MMTFNSGILNLSLPLNAINETSKVRKIINSSVSVNITTTEQQEAVSKKFSYSRASPSIRYPNRKEATDNYKSPQTQLPNLLENPKIEVLEDEVLKIEPEDKEINEKLESFTRPGGRVAKKMTKLALKRAKDWRERVQFLTDTILGLKSNEFVADVLDDRKVQMTPTDFCFLVKGVGKSNWQRALEVYEWLNLRKWYSPNARMLATIISVLGKANQESLAIEIFERSEEGIDSTVQVKRSGLQPDIITYNTLLSACSRDSNLQEAVNVYKDMKENKCQPDLWTYNAMLSVYGRCGLVNEAESLFSDIKSKGFDPDAVTYNSLLYAYAKEGHVDKVEKLCDEMVKLGFGEDEMTYNTVIHMYGKLGQHDLAFKLYREMKSRGCDPDVITYTVLVDSLGKANKISEAANVMSEMMDVGIKPTLRTYSALICGYGKAGMRLEAEETFNCMVKSGIKPDFLAYSVMLDIYLRCDVHKAMILYNCMVRDGFMPDLSLYEMLIQALNHENKQEDIEKIINDMQKICDLDPQVISCSLVKGECYDHAAKMVKIAILEGCDLDHENLLTILSSYSSSGRHSEALDLLDFLKEHAHSELYVVVQELQDMGFKISKSSIVLMLDAFAQNGDVFEVKKIYHGMKAAGYFPTMHLYRIMINLFCKVKHVRDVEAMVDEMLEVGFKPDLYIYNNLLKLYTKIENYRKTVEIYHKIKENGFKPDEDTYNTLIVMYCRDHKPEDGVLLMHEMVKEGLDAKITTYKSLIAAFGKQQMVEKSEEIFEKMRSEGYNLDRSFYHLMMKTYRSMGHHSKCEELLKLMKEDGIEPNAATMHLLMISYGSSGNSLEAEKVLNNLKSSGEELSTLTYSSVLDSYFKNRDYNIGIQKFVEMRNEGLEPDHRIWTIFIRAASLCKTTSEAMLILDAIKDAGFDLPIKLLKNSESMVLEIDQVLEQLKSLEDNAALNFVNAIEDLLWAFELRATASWVFQLAVKKDIYRHDVFRVADKDWGADFRKLSAGAALVGLTLWLDHMQDASLEGNPLSPKSVVLITGVSEYNNVSLNSTIKAYLWEMGSPFLPCKTRSGLLIAKAHSLRMWLKDSPFCLDLELKNSVNLPETNSMELIEGCYIRCGLVHAFQDITQRLGLVRPKKFARLALMSDEKRDKAIQADIDGRKEKLEKMKRFGITKKTSYHKRKFVRREVVDPGVRLLKGSVSCSATKSQSRSPLQRKKSKENLDRFIPNRSAMDFDYAHYMLTTEPKKGKENPISSSPSREAYRKHLAETFNMNRTRILAFKNKPPTPTDTVLTDCSSVHQSKPIKARRYIPQTSERTLDAPDLQDDYYLNLLDWGSSNVLAIALGNTVYLWDATDGNTSELVTVDDEVGPVTSVKWAPDGRHISVGLNNSDVQLWESTSNKLLRTMRGCHQSRVGSLDWNNHILTTGGMDGRIVNNDVRIRSHIVETYSGHHQEVCGLKWSASGQQLASGGNDNLLHIWDRSVVNSPTQWLHRLEDHTAAVKALAWCPFQSNLLASGGGGGDKCIKFWNTHTGACLNSVDTGSQVCALLWNQNERELLSSHGFSQNQLTLWKYPSMVKMAELTGHTSRVLFMAQSPDGCTVASAAGDETLRFWNVFGSPEVAAAKAAPKAAAEPFAHLNRIR</sequence>
<dbReference type="Pfam" id="PF13812">
    <property type="entry name" value="PPR_3"/>
    <property type="match status" value="2"/>
</dbReference>
<dbReference type="SUPFAM" id="SSF50998">
    <property type="entry name" value="Quinoprotein alcohol dehydrogenase-like"/>
    <property type="match status" value="1"/>
</dbReference>
<evidence type="ECO:0000256" key="3">
    <source>
        <dbReference type="ARBA" id="ARBA00022574"/>
    </source>
</evidence>
<evidence type="ECO:0000256" key="2">
    <source>
        <dbReference type="ARBA" id="ARBA00007626"/>
    </source>
</evidence>
<dbReference type="Gene3D" id="2.130.10.10">
    <property type="entry name" value="YVTN repeat-like/Quinoprotein amine dehydrogenase"/>
    <property type="match status" value="1"/>
</dbReference>
<feature type="repeat" description="WD" evidence="5">
    <location>
        <begin position="1579"/>
        <end position="1612"/>
    </location>
</feature>
<reference evidence="9 10" key="1">
    <citation type="submission" date="2019-05" db="EMBL/GenBank/DDBJ databases">
        <title>Mikania micrantha, genome provides insights into the molecular mechanism of rapid growth.</title>
        <authorList>
            <person name="Liu B."/>
        </authorList>
    </citation>
    <scope>NUCLEOTIDE SEQUENCE [LARGE SCALE GENOMIC DNA]</scope>
    <source>
        <strain evidence="9">NLD-2019</strain>
        <tissue evidence="9">Leaf</tissue>
    </source>
</reference>
<evidence type="ECO:0000256" key="6">
    <source>
        <dbReference type="PROSITE-ProRule" id="PRU00708"/>
    </source>
</evidence>
<dbReference type="PROSITE" id="PS51375">
    <property type="entry name" value="PPR"/>
    <property type="match status" value="13"/>
</dbReference>
<feature type="compositionally biased region" description="Polar residues" evidence="7">
    <location>
        <begin position="1198"/>
        <end position="1209"/>
    </location>
</feature>
<dbReference type="InterPro" id="IPR001680">
    <property type="entry name" value="WD40_rpt"/>
</dbReference>
<dbReference type="Gene3D" id="1.25.40.10">
    <property type="entry name" value="Tetratricopeptide repeat domain"/>
    <property type="match status" value="6"/>
</dbReference>
<feature type="repeat" description="PPR" evidence="6">
    <location>
        <begin position="279"/>
        <end position="313"/>
    </location>
</feature>
<dbReference type="InterPro" id="IPR015943">
    <property type="entry name" value="WD40/YVTN_repeat-like_dom_sf"/>
</dbReference>
<dbReference type="PANTHER" id="PTHR47447:SF26">
    <property type="entry name" value="CHLOROPLAST RNA SPLICING4"/>
    <property type="match status" value="1"/>
</dbReference>
<dbReference type="NCBIfam" id="TIGR00756">
    <property type="entry name" value="PPR"/>
    <property type="match status" value="13"/>
</dbReference>
<evidence type="ECO:0000313" key="9">
    <source>
        <dbReference type="EMBL" id="KAD4584246.1"/>
    </source>
</evidence>
<accession>A0A5N6N8P6</accession>
<evidence type="ECO:0000256" key="7">
    <source>
        <dbReference type="SAM" id="MobiDB-lite"/>
    </source>
</evidence>